<dbReference type="Pfam" id="PF21036">
    <property type="entry name" value="EryCIII-like_N"/>
    <property type="match status" value="1"/>
</dbReference>
<keyword evidence="7" id="KW-1185">Reference proteome</keyword>
<keyword evidence="2" id="KW-0328">Glycosyltransferase</keyword>
<gene>
    <name evidence="6" type="ORF">CXG46_11150</name>
</gene>
<evidence type="ECO:0000256" key="3">
    <source>
        <dbReference type="ARBA" id="ARBA00022679"/>
    </source>
</evidence>
<evidence type="ECO:0000256" key="1">
    <source>
        <dbReference type="ARBA" id="ARBA00006962"/>
    </source>
</evidence>
<dbReference type="Pfam" id="PF06722">
    <property type="entry name" value="EryCIII-like_C"/>
    <property type="match status" value="1"/>
</dbReference>
<evidence type="ECO:0000313" key="7">
    <source>
        <dbReference type="Proteomes" id="UP000233565"/>
    </source>
</evidence>
<reference evidence="6 7" key="1">
    <citation type="submission" date="2017-12" db="EMBL/GenBank/DDBJ databases">
        <title>Pharmacopeia of the Arctic Ocean.</title>
        <authorList>
            <person name="Collins E."/>
            <person name="Ducluzeau A.-L."/>
        </authorList>
    </citation>
    <scope>NUCLEOTIDE SEQUENCE [LARGE SCALE GENOMIC DNA]</scope>
    <source>
        <strain evidence="6 7">DSM 23325</strain>
    </source>
</reference>
<name>A0ABX4QWY9_9ACTN</name>
<dbReference type="InterPro" id="IPR010610">
    <property type="entry name" value="EryCIII-like_C"/>
</dbReference>
<proteinExistence type="inferred from homology"/>
<dbReference type="InterPro" id="IPR048284">
    <property type="entry name" value="EryCIII-like_N"/>
</dbReference>
<protein>
    <submittedName>
        <fullName evidence="6">Glycosyltransferase</fullName>
    </submittedName>
</protein>
<evidence type="ECO:0000259" key="4">
    <source>
        <dbReference type="Pfam" id="PF06722"/>
    </source>
</evidence>
<dbReference type="CDD" id="cd03784">
    <property type="entry name" value="GT1_Gtf-like"/>
    <property type="match status" value="1"/>
</dbReference>
<feature type="domain" description="Erythromycin biosynthesis protein CIII-like C-terminal" evidence="4">
    <location>
        <begin position="200"/>
        <end position="340"/>
    </location>
</feature>
<evidence type="ECO:0000259" key="5">
    <source>
        <dbReference type="Pfam" id="PF21036"/>
    </source>
</evidence>
<dbReference type="EMBL" id="PJBV01000016">
    <property type="protein sequence ID" value="PKH41000.1"/>
    <property type="molecule type" value="Genomic_DNA"/>
</dbReference>
<feature type="domain" description="Erythromycin biosynthesis protein CIII-like N-terminal" evidence="5">
    <location>
        <begin position="39"/>
        <end position="97"/>
    </location>
</feature>
<dbReference type="Gene3D" id="3.40.50.2000">
    <property type="entry name" value="Glycogen Phosphorylase B"/>
    <property type="match status" value="2"/>
</dbReference>
<sequence>MVGAGFVHEPFADAPPELIGPVMARLPTLAFDEADDVVIREVFARIDAQAALPSLTATMERWRPDLVVRESAELASLAAAERAGVPHVHVCIGMHEVVSRFAAAIVDPLDELGGLAGVPDGRMRAAIASEAILSLVPEVLDRASGTEVADGDRFLRFSEPTQPVSDYRLPAWGDPEAPLVYATFGSVTGSLPPFAGVFREALDALADVRARVLMTVGRKVDPAALEPVPPNARVEQWCPQDAVLEHAAVMLGHGGFGTTMGALAAGVPQVVVPLFTFDQVVNGQHVAAVGAGITVEKGPGSVASAAAHVPRLLGDPSYAAGARAIAAALVDLPPATDAVPFLTGLVA</sequence>
<organism evidence="6 7">
    <name type="scientific">Nocardioides alpinus</name>
    <dbReference type="NCBI Taxonomy" id="748909"/>
    <lineage>
        <taxon>Bacteria</taxon>
        <taxon>Bacillati</taxon>
        <taxon>Actinomycetota</taxon>
        <taxon>Actinomycetes</taxon>
        <taxon>Propionibacteriales</taxon>
        <taxon>Nocardioidaceae</taxon>
        <taxon>Nocardioides</taxon>
    </lineage>
</organism>
<accession>A0ABX4QWY9</accession>
<evidence type="ECO:0000313" key="6">
    <source>
        <dbReference type="EMBL" id="PKH41000.1"/>
    </source>
</evidence>
<dbReference type="InterPro" id="IPR002213">
    <property type="entry name" value="UDP_glucos_trans"/>
</dbReference>
<comment type="similarity">
    <text evidence="1">Belongs to the glycosyltransferase 28 family.</text>
</comment>
<dbReference type="SUPFAM" id="SSF53756">
    <property type="entry name" value="UDP-Glycosyltransferase/glycogen phosphorylase"/>
    <property type="match status" value="1"/>
</dbReference>
<comment type="caution">
    <text evidence="6">The sequence shown here is derived from an EMBL/GenBank/DDBJ whole genome shotgun (WGS) entry which is preliminary data.</text>
</comment>
<evidence type="ECO:0000256" key="2">
    <source>
        <dbReference type="ARBA" id="ARBA00022676"/>
    </source>
</evidence>
<dbReference type="PANTHER" id="PTHR48050">
    <property type="entry name" value="STEROL 3-BETA-GLUCOSYLTRANSFERASE"/>
    <property type="match status" value="1"/>
</dbReference>
<dbReference type="Proteomes" id="UP000233565">
    <property type="component" value="Unassembled WGS sequence"/>
</dbReference>
<dbReference type="PANTHER" id="PTHR48050:SF13">
    <property type="entry name" value="STEROL 3-BETA-GLUCOSYLTRANSFERASE UGT80A2"/>
    <property type="match status" value="1"/>
</dbReference>
<keyword evidence="3" id="KW-0808">Transferase</keyword>
<dbReference type="InterPro" id="IPR050426">
    <property type="entry name" value="Glycosyltransferase_28"/>
</dbReference>